<proteinExistence type="predicted"/>
<gene>
    <name evidence="1" type="ORF">IDONEFKE_02303</name>
</gene>
<organism evidence="1 2">
    <name type="scientific">Escherichia coli</name>
    <dbReference type="NCBI Taxonomy" id="562"/>
    <lineage>
        <taxon>Bacteria</taxon>
        <taxon>Pseudomonadati</taxon>
        <taxon>Pseudomonadota</taxon>
        <taxon>Gammaproteobacteria</taxon>
        <taxon>Enterobacterales</taxon>
        <taxon>Enterobacteriaceae</taxon>
        <taxon>Escherichia</taxon>
    </lineage>
</organism>
<name>A0ABD7W0S5_ECOLX</name>
<dbReference type="Proteomes" id="UP000629265">
    <property type="component" value="Unassembled WGS sequence"/>
</dbReference>
<protein>
    <submittedName>
        <fullName evidence="1">Uncharacterized protein</fullName>
    </submittedName>
</protein>
<accession>A0ABD7W0S5</accession>
<reference evidence="1 2" key="1">
    <citation type="submission" date="2019-11" db="EMBL/GenBank/DDBJ databases">
        <authorList>
            <person name="Haines EK M."/>
        </authorList>
    </citation>
    <scope>NUCLEOTIDE SEQUENCE [LARGE SCALE GENOMIC DNA]</scope>
    <source>
        <strain evidence="1">KR2729</strain>
    </source>
</reference>
<evidence type="ECO:0000313" key="2">
    <source>
        <dbReference type="Proteomes" id="UP000629265"/>
    </source>
</evidence>
<comment type="caution">
    <text evidence="1">The sequence shown here is derived from an EMBL/GenBank/DDBJ whole genome shotgun (WGS) entry which is preliminary data.</text>
</comment>
<sequence>MKNLHPVADLPPDFTVDMKIDPRTPEGRKAMRLVDVPTAALVAALGLPPKHTRPEFYYSHAALCMMATAEGLTPMDFK</sequence>
<dbReference type="EMBL" id="CACRYR010000022">
    <property type="protein sequence ID" value="VZR06253.1"/>
    <property type="molecule type" value="Genomic_DNA"/>
</dbReference>
<dbReference type="AlphaFoldDB" id="A0ABD7W0S5"/>
<evidence type="ECO:0000313" key="1">
    <source>
        <dbReference type="EMBL" id="VZR06253.1"/>
    </source>
</evidence>